<name>A0A0A0MBR4_9GAMM</name>
<dbReference type="SUPFAM" id="SSF56935">
    <property type="entry name" value="Porins"/>
    <property type="match status" value="1"/>
</dbReference>
<dbReference type="AlphaFoldDB" id="A0A0A0MBR4"/>
<dbReference type="STRING" id="1385515.GCA_000423325_02387"/>
<keyword evidence="3" id="KW-1185">Reference proteome</keyword>
<feature type="chain" id="PRO_5001966699" evidence="1">
    <location>
        <begin position="17"/>
        <end position="358"/>
    </location>
</feature>
<evidence type="ECO:0000313" key="3">
    <source>
        <dbReference type="Proteomes" id="UP000030003"/>
    </source>
</evidence>
<reference evidence="2 3" key="1">
    <citation type="submission" date="2013-08" db="EMBL/GenBank/DDBJ databases">
        <title>Genomic analysis of Lysobacter defluvii.</title>
        <authorList>
            <person name="Wang Q."/>
            <person name="Wang G."/>
        </authorList>
    </citation>
    <scope>NUCLEOTIDE SEQUENCE [LARGE SCALE GENOMIC DNA]</scope>
    <source>
        <strain evidence="2 3">IMMIB APB-9</strain>
    </source>
</reference>
<comment type="caution">
    <text evidence="2">The sequence shown here is derived from an EMBL/GenBank/DDBJ whole genome shotgun (WGS) entry which is preliminary data.</text>
</comment>
<keyword evidence="1" id="KW-0732">Signal</keyword>
<dbReference type="EMBL" id="AVBH01000035">
    <property type="protein sequence ID" value="KGO99026.1"/>
    <property type="molecule type" value="Genomic_DNA"/>
</dbReference>
<proteinExistence type="predicted"/>
<dbReference type="InterPro" id="IPR023614">
    <property type="entry name" value="Porin_dom_sf"/>
</dbReference>
<feature type="signal peptide" evidence="1">
    <location>
        <begin position="1"/>
        <end position="16"/>
    </location>
</feature>
<organism evidence="2 3">
    <name type="scientific">Lysobacter defluvii IMMIB APB-9 = DSM 18482</name>
    <dbReference type="NCBI Taxonomy" id="1385515"/>
    <lineage>
        <taxon>Bacteria</taxon>
        <taxon>Pseudomonadati</taxon>
        <taxon>Pseudomonadota</taxon>
        <taxon>Gammaproteobacteria</taxon>
        <taxon>Lysobacterales</taxon>
        <taxon>Lysobacteraceae</taxon>
        <taxon>Novilysobacter</taxon>
    </lineage>
</organism>
<accession>A0A0A0MBR4</accession>
<evidence type="ECO:0000313" key="2">
    <source>
        <dbReference type="EMBL" id="KGO99026.1"/>
    </source>
</evidence>
<sequence>MLLAVSFATAAAPAMAQAEPAAREPFLDVGGAVRFSYGWTDFGPDTDVELELVRVDLSCGAGRITCSLQHRWYDGFDTLQHAWVGWEPDDSQRIRAGVQQVPFGLLPVASHSFWFGSGYYLGLEDDYDLGVAWKRERDGWRHDLAVFVSDEYGTGRRHERYSFDVATVEAHPYRERERVVGRIGRTLDHGEWTLDLGASASLGRIERRPDGRHFDHHAGALHAMATRGPLELQAQWIRYRYDVPGNRIALSAFGAPFEVAAEADVFTGNVAWTFEPAGWFDSITCYNDASSTRVHGTRLADSIQNVTGCSFSRGPMVAYLDWIAGRNMWFAGGPGIGIVDEANAGWHSRLNLNVGFYF</sequence>
<dbReference type="InterPro" id="IPR010870">
    <property type="entry name" value="Porin_O/P"/>
</dbReference>
<dbReference type="Gene3D" id="2.40.160.10">
    <property type="entry name" value="Porin"/>
    <property type="match status" value="1"/>
</dbReference>
<dbReference type="eggNOG" id="COG3746">
    <property type="taxonomic scope" value="Bacteria"/>
</dbReference>
<dbReference type="Proteomes" id="UP000030003">
    <property type="component" value="Unassembled WGS sequence"/>
</dbReference>
<evidence type="ECO:0000256" key="1">
    <source>
        <dbReference type="SAM" id="SignalP"/>
    </source>
</evidence>
<protein>
    <submittedName>
        <fullName evidence="2">Uncharacterized protein</fullName>
    </submittedName>
</protein>
<dbReference type="Pfam" id="PF07396">
    <property type="entry name" value="Porin_O_P"/>
    <property type="match status" value="1"/>
</dbReference>
<gene>
    <name evidence="2" type="ORF">N791_07115</name>
</gene>